<comment type="similarity">
    <text evidence="6">Belongs to the peptidase M3 family.</text>
</comment>
<dbReference type="InterPro" id="IPR042088">
    <property type="entry name" value="OligoPept_F_C"/>
</dbReference>
<dbReference type="Gene3D" id="1.10.1370.20">
    <property type="entry name" value="Oligoendopeptidase f, C-terminal domain"/>
    <property type="match status" value="1"/>
</dbReference>
<protein>
    <submittedName>
        <fullName evidence="9">Oligoendopeptidase, pepF/M3 family</fullName>
        <ecNumber evidence="9">3.4.24.-</ecNumber>
    </submittedName>
</protein>
<evidence type="ECO:0000256" key="6">
    <source>
        <dbReference type="RuleBase" id="RU003435"/>
    </source>
</evidence>
<dbReference type="Pfam" id="PF01432">
    <property type="entry name" value="Peptidase_M3"/>
    <property type="match status" value="1"/>
</dbReference>
<reference evidence="9 10" key="1">
    <citation type="submission" date="2010-07" db="EMBL/GenBank/DDBJ databases">
        <authorList>
            <person name="Sid Ahmed O."/>
        </authorList>
    </citation>
    <scope>NUCLEOTIDE SEQUENCE [LARGE SCALE GENOMIC DNA]</scope>
    <source>
        <strain evidence="9 10">TX4248</strain>
    </source>
</reference>
<dbReference type="RefSeq" id="WP_002394654.1">
    <property type="nucleotide sequence ID" value="NZ_GL454414.1"/>
</dbReference>
<dbReference type="InterPro" id="IPR001567">
    <property type="entry name" value="Pept_M3A_M3B_dom"/>
</dbReference>
<feature type="domain" description="Peptidase M3A/M3B catalytic" evidence="7">
    <location>
        <begin position="207"/>
        <end position="588"/>
    </location>
</feature>
<dbReference type="InterPro" id="IPR011977">
    <property type="entry name" value="Pept_M3B_clade3"/>
</dbReference>
<dbReference type="InterPro" id="IPR034006">
    <property type="entry name" value="M3B_PepF_2"/>
</dbReference>
<gene>
    <name evidence="9" type="ORF">HMPREF9498_00323</name>
</gene>
<dbReference type="AlphaFoldDB" id="A0A125W9U1"/>
<evidence type="ECO:0000256" key="1">
    <source>
        <dbReference type="ARBA" id="ARBA00022670"/>
    </source>
</evidence>
<dbReference type="Proteomes" id="UP000004846">
    <property type="component" value="Unassembled WGS sequence"/>
</dbReference>
<evidence type="ECO:0000256" key="2">
    <source>
        <dbReference type="ARBA" id="ARBA00022723"/>
    </source>
</evidence>
<dbReference type="GO" id="GO:0004181">
    <property type="term" value="F:metallocarboxypeptidase activity"/>
    <property type="evidence" value="ECO:0007669"/>
    <property type="project" value="InterPro"/>
</dbReference>
<keyword evidence="3 6" id="KW-0378">Hydrolase</keyword>
<comment type="caution">
    <text evidence="9">The sequence shown here is derived from an EMBL/GenBank/DDBJ whole genome shotgun (WGS) entry which is preliminary data.</text>
</comment>
<dbReference type="Gene3D" id="1.20.140.70">
    <property type="entry name" value="Oligopeptidase f, N-terminal domain"/>
    <property type="match status" value="1"/>
</dbReference>
<evidence type="ECO:0000256" key="5">
    <source>
        <dbReference type="ARBA" id="ARBA00023049"/>
    </source>
</evidence>
<accession>A0A125W9U1</accession>
<dbReference type="CDD" id="cd09607">
    <property type="entry name" value="M3B_PepF"/>
    <property type="match status" value="1"/>
</dbReference>
<evidence type="ECO:0000313" key="10">
    <source>
        <dbReference type="Proteomes" id="UP000004846"/>
    </source>
</evidence>
<evidence type="ECO:0000313" key="9">
    <source>
        <dbReference type="EMBL" id="EFM83978.1"/>
    </source>
</evidence>
<dbReference type="EMBL" id="AEBR01000008">
    <property type="protein sequence ID" value="EFM83978.1"/>
    <property type="molecule type" value="Genomic_DNA"/>
</dbReference>
<dbReference type="GO" id="GO:0046872">
    <property type="term" value="F:metal ion binding"/>
    <property type="evidence" value="ECO:0007669"/>
    <property type="project" value="UniProtKB-UniRule"/>
</dbReference>
<dbReference type="Pfam" id="PF08439">
    <property type="entry name" value="Peptidase_M3_N"/>
    <property type="match status" value="1"/>
</dbReference>
<organism evidence="9 10">
    <name type="scientific">Enterococcus faecalis TX4248</name>
    <dbReference type="NCBI Taxonomy" id="749495"/>
    <lineage>
        <taxon>Bacteria</taxon>
        <taxon>Bacillati</taxon>
        <taxon>Bacillota</taxon>
        <taxon>Bacilli</taxon>
        <taxon>Lactobacillales</taxon>
        <taxon>Enterococcaceae</taxon>
        <taxon>Enterococcus</taxon>
    </lineage>
</organism>
<evidence type="ECO:0000256" key="4">
    <source>
        <dbReference type="ARBA" id="ARBA00022833"/>
    </source>
</evidence>
<keyword evidence="4 6" id="KW-0862">Zinc</keyword>
<dbReference type="GO" id="GO:0006508">
    <property type="term" value="P:proteolysis"/>
    <property type="evidence" value="ECO:0007669"/>
    <property type="project" value="UniProtKB-KW"/>
</dbReference>
<dbReference type="PANTHER" id="PTHR34217">
    <property type="entry name" value="METAL-DEPENDENT CARBOXYPEPTIDASE"/>
    <property type="match status" value="1"/>
</dbReference>
<dbReference type="NCBIfam" id="TIGR02290">
    <property type="entry name" value="M3_fam_3"/>
    <property type="match status" value="1"/>
</dbReference>
<sequence length="608" mass="69626">MKEGLDMTYSITWDLDSIFPNGSESKELSQRMTQLTEQTKEYHQLITEWTPESAQGKEQFAEILTLQGKISNGFSQCNSFLTALISANTNDTKAKILSGDLYNLLPAIQLAETIFTKKITEISAEHWQALLAEEPFKTMAFRLNELRRDGKKLLSEQEENIINTLSLDGLNAWSTHYDTIVASIVIPFEEKDGSVTELSAGQAFNRMMGDPDKKVRQRLFTAWEKAWSGKASILADTLNHLDGFRLSDYKLHGTTDYLENPLNYNRMSQETLTVMWETIQKNKQPFVDFLTRKAQLFGKEKMDWQDQDAPIILGDLEEKTYSFDQAAAFILENFRKFSPKMADFAQMAFEKSWIEAEDRPGKRPGGYCTELPETQESRIFMTFGNSINEVATLAHELGHAFHSSVMWDLPSLNREYAMNVAETASTFAELIVADATLKEAKSDVEKINLLDTKMQNAIAMFMNIHARFIFENNFYQARQKGLVAEEDITELMLAAQKESYKDSLGSYHPHFWASKLHFFIDDVPFYNFPYTFGYLFSMGIYAYANQQGSSFEDQYIALLRDTASMTSEELAKKHLNVDLTKPDFWQAGIDQVLKDVEQFMTLTENYVN</sequence>
<dbReference type="HOGENOM" id="CLU_021290_3_1_9"/>
<evidence type="ECO:0000256" key="3">
    <source>
        <dbReference type="ARBA" id="ARBA00022801"/>
    </source>
</evidence>
<keyword evidence="2 6" id="KW-0479">Metal-binding</keyword>
<keyword evidence="1 6" id="KW-0645">Protease</keyword>
<proteinExistence type="inferred from homology"/>
<dbReference type="EC" id="3.4.24.-" evidence="9"/>
<dbReference type="InterPro" id="IPR013647">
    <property type="entry name" value="OligopepF_N_dom"/>
</dbReference>
<dbReference type="SUPFAM" id="SSF55486">
    <property type="entry name" value="Metalloproteases ('zincins'), catalytic domain"/>
    <property type="match status" value="1"/>
</dbReference>
<dbReference type="InterPro" id="IPR001333">
    <property type="entry name" value="Peptidase_M32_Taq"/>
</dbReference>
<dbReference type="GO" id="GO:0004222">
    <property type="term" value="F:metalloendopeptidase activity"/>
    <property type="evidence" value="ECO:0007669"/>
    <property type="project" value="InterPro"/>
</dbReference>
<feature type="domain" description="Oligopeptidase F N-terminal" evidence="8">
    <location>
        <begin position="119"/>
        <end position="184"/>
    </location>
</feature>
<comment type="cofactor">
    <cofactor evidence="6">
        <name>Zn(2+)</name>
        <dbReference type="ChEBI" id="CHEBI:29105"/>
    </cofactor>
    <text evidence="6">Binds 1 zinc ion.</text>
</comment>
<evidence type="ECO:0000259" key="7">
    <source>
        <dbReference type="Pfam" id="PF01432"/>
    </source>
</evidence>
<keyword evidence="5 6" id="KW-0482">Metalloprotease</keyword>
<dbReference type="PANTHER" id="PTHR34217:SF1">
    <property type="entry name" value="CARBOXYPEPTIDASE 1"/>
    <property type="match status" value="1"/>
</dbReference>
<name>A0A125W9U1_ENTFL</name>
<evidence type="ECO:0000259" key="8">
    <source>
        <dbReference type="Pfam" id="PF08439"/>
    </source>
</evidence>